<dbReference type="PANTHER" id="PTHR14303">
    <property type="entry name" value="DNA POLYMERASE DELTA SUBUNIT 4"/>
    <property type="match status" value="1"/>
</dbReference>
<evidence type="ECO:0000313" key="3">
    <source>
        <dbReference type="Proteomes" id="UP001175261"/>
    </source>
</evidence>
<evidence type="ECO:0000313" key="2">
    <source>
        <dbReference type="EMBL" id="KAK0389807.1"/>
    </source>
</evidence>
<feature type="region of interest" description="Disordered" evidence="1">
    <location>
        <begin position="52"/>
        <end position="80"/>
    </location>
</feature>
<organism evidence="2 3">
    <name type="scientific">Sarocladium strictum</name>
    <name type="common">Black bundle disease fungus</name>
    <name type="synonym">Acremonium strictum</name>
    <dbReference type="NCBI Taxonomy" id="5046"/>
    <lineage>
        <taxon>Eukaryota</taxon>
        <taxon>Fungi</taxon>
        <taxon>Dikarya</taxon>
        <taxon>Ascomycota</taxon>
        <taxon>Pezizomycotina</taxon>
        <taxon>Sordariomycetes</taxon>
        <taxon>Hypocreomycetidae</taxon>
        <taxon>Hypocreales</taxon>
        <taxon>Sarocladiaceae</taxon>
        <taxon>Sarocladium</taxon>
    </lineage>
</organism>
<dbReference type="GO" id="GO:0000731">
    <property type="term" value="P:DNA synthesis involved in DNA repair"/>
    <property type="evidence" value="ECO:0007669"/>
    <property type="project" value="InterPro"/>
</dbReference>
<dbReference type="InterPro" id="IPR007218">
    <property type="entry name" value="DNA_pol_delta_4"/>
</dbReference>
<accession>A0AA39LA75</accession>
<dbReference type="EMBL" id="JAPDFR010000002">
    <property type="protein sequence ID" value="KAK0389807.1"/>
    <property type="molecule type" value="Genomic_DNA"/>
</dbReference>
<reference evidence="2" key="1">
    <citation type="submission" date="2022-10" db="EMBL/GenBank/DDBJ databases">
        <title>Determination and structural analysis of whole genome sequence of Sarocladium strictum F4-1.</title>
        <authorList>
            <person name="Hu L."/>
            <person name="Jiang Y."/>
        </authorList>
    </citation>
    <scope>NUCLEOTIDE SEQUENCE</scope>
    <source>
        <strain evidence="2">F4-1</strain>
    </source>
</reference>
<dbReference type="GO" id="GO:0006261">
    <property type="term" value="P:DNA-templated DNA replication"/>
    <property type="evidence" value="ECO:0007669"/>
    <property type="project" value="TreeGrafter"/>
</dbReference>
<dbReference type="Proteomes" id="UP001175261">
    <property type="component" value="Unassembled WGS sequence"/>
</dbReference>
<sequence length="198" mass="21941">MPTTRRSTGAARAGPTKGQSTISFHHKVTKASTPQDVKKAVLSEPAVAKVQVPAVNEKPEEEGIVAEPEPASEDEQDEPELIEAVPEKPEAEVRAEKITDAQINKYWKAIENERKAPRVHQKDLSQSEKVLRYFDVSSQYGPCIGITRMKRWYRAERLGLNPPIEVLAVLLKEEKKGTKKIETAHIDEILNSGIAVGA</sequence>
<gene>
    <name evidence="2" type="ORF">NLU13_3380</name>
</gene>
<feature type="region of interest" description="Disordered" evidence="1">
    <location>
        <begin position="1"/>
        <end position="36"/>
    </location>
</feature>
<dbReference type="GO" id="GO:0043625">
    <property type="term" value="C:delta DNA polymerase complex"/>
    <property type="evidence" value="ECO:0007669"/>
    <property type="project" value="TreeGrafter"/>
</dbReference>
<name>A0AA39LA75_SARSR</name>
<protein>
    <recommendedName>
        <fullName evidence="4">DNA polymerase delta subunit 4</fullName>
    </recommendedName>
</protein>
<dbReference type="Pfam" id="PF04081">
    <property type="entry name" value="DNA_pol_delta_4"/>
    <property type="match status" value="1"/>
</dbReference>
<feature type="compositionally biased region" description="Acidic residues" evidence="1">
    <location>
        <begin position="59"/>
        <end position="80"/>
    </location>
</feature>
<proteinExistence type="predicted"/>
<dbReference type="PANTHER" id="PTHR14303:SF0">
    <property type="entry name" value="DNA POLYMERASE DELTA SUBUNIT 4"/>
    <property type="match status" value="1"/>
</dbReference>
<evidence type="ECO:0000256" key="1">
    <source>
        <dbReference type="SAM" id="MobiDB-lite"/>
    </source>
</evidence>
<dbReference type="GO" id="GO:0003887">
    <property type="term" value="F:DNA-directed DNA polymerase activity"/>
    <property type="evidence" value="ECO:0007669"/>
    <property type="project" value="TreeGrafter"/>
</dbReference>
<comment type="caution">
    <text evidence="2">The sequence shown here is derived from an EMBL/GenBank/DDBJ whole genome shotgun (WGS) entry which is preliminary data.</text>
</comment>
<keyword evidence="3" id="KW-1185">Reference proteome</keyword>
<dbReference type="AlphaFoldDB" id="A0AA39LA75"/>
<evidence type="ECO:0008006" key="4">
    <source>
        <dbReference type="Google" id="ProtNLM"/>
    </source>
</evidence>